<sequence length="139" mass="16478">MKRYLVVPAKTYSTASKLKQKPNASEVLTKYLLQRDLPPWTSYFVKYDDIVNDQRGFSHFNWSVKDKNYHILRTGCYPYIKYHCTCRPHEDLSTEDSLFRLIKIMNFAIFLISHKEIVQTSKGEVTIHFLYKEDIGAQY</sequence>
<dbReference type="PANTHER" id="PTHR34651">
    <property type="entry name" value="SIMILAR TO ENSANGP00000021391"/>
    <property type="match status" value="1"/>
</dbReference>
<keyword evidence="2" id="KW-1185">Reference proteome</keyword>
<gene>
    <name evidence="1" type="ORF">GHT06_013206</name>
</gene>
<dbReference type="Pfam" id="PF15031">
    <property type="entry name" value="DUF4528"/>
    <property type="match status" value="1"/>
</dbReference>
<proteinExistence type="predicted"/>
<evidence type="ECO:0000313" key="2">
    <source>
        <dbReference type="Proteomes" id="UP000820818"/>
    </source>
</evidence>
<dbReference type="PANTHER" id="PTHR34651:SF1">
    <property type="entry name" value="SIMILAR TO ENSANGP00000021391"/>
    <property type="match status" value="1"/>
</dbReference>
<name>A0AAD5LGB5_9CRUS</name>
<organism evidence="1 2">
    <name type="scientific">Daphnia sinensis</name>
    <dbReference type="NCBI Taxonomy" id="1820382"/>
    <lineage>
        <taxon>Eukaryota</taxon>
        <taxon>Metazoa</taxon>
        <taxon>Ecdysozoa</taxon>
        <taxon>Arthropoda</taxon>
        <taxon>Crustacea</taxon>
        <taxon>Branchiopoda</taxon>
        <taxon>Diplostraca</taxon>
        <taxon>Cladocera</taxon>
        <taxon>Anomopoda</taxon>
        <taxon>Daphniidae</taxon>
        <taxon>Daphnia</taxon>
        <taxon>Daphnia similis group</taxon>
    </lineage>
</organism>
<protein>
    <submittedName>
        <fullName evidence="1">Uncharacterized protein</fullName>
    </submittedName>
</protein>
<dbReference type="EMBL" id="WJBH02000003">
    <property type="protein sequence ID" value="KAI9562241.1"/>
    <property type="molecule type" value="Genomic_DNA"/>
</dbReference>
<comment type="caution">
    <text evidence="1">The sequence shown here is derived from an EMBL/GenBank/DDBJ whole genome shotgun (WGS) entry which is preliminary data.</text>
</comment>
<reference evidence="1 2" key="1">
    <citation type="submission" date="2022-05" db="EMBL/GenBank/DDBJ databases">
        <title>A multi-omics perspective on studying reproductive biology in Daphnia sinensis.</title>
        <authorList>
            <person name="Jia J."/>
        </authorList>
    </citation>
    <scope>NUCLEOTIDE SEQUENCE [LARGE SCALE GENOMIC DNA]</scope>
    <source>
        <strain evidence="1 2">WSL</strain>
    </source>
</reference>
<evidence type="ECO:0000313" key="1">
    <source>
        <dbReference type="EMBL" id="KAI9562241.1"/>
    </source>
</evidence>
<dbReference type="Proteomes" id="UP000820818">
    <property type="component" value="Linkage Group LG3"/>
</dbReference>
<accession>A0AAD5LGB5</accession>
<dbReference type="InterPro" id="IPR029245">
    <property type="entry name" value="DUF4528"/>
</dbReference>
<dbReference type="AlphaFoldDB" id="A0AAD5LGB5"/>